<protein>
    <submittedName>
        <fullName evidence="2">Uncharacterized protein</fullName>
    </submittedName>
</protein>
<dbReference type="OrthoDB" id="5500970at2"/>
<reference evidence="2 3" key="1">
    <citation type="submission" date="2019-08" db="EMBL/GenBank/DDBJ databases">
        <title>Bradymonadales sp. TMQ2.</title>
        <authorList>
            <person name="Liang Q."/>
        </authorList>
    </citation>
    <scope>NUCLEOTIDE SEQUENCE [LARGE SCALE GENOMIC DNA]</scope>
    <source>
        <strain evidence="2 3">TMQ2</strain>
    </source>
</reference>
<dbReference type="RefSeq" id="WP_146973302.1">
    <property type="nucleotide sequence ID" value="NZ_VOSL01000021.1"/>
</dbReference>
<dbReference type="PROSITE" id="PS51257">
    <property type="entry name" value="PROKAR_LIPOPROTEIN"/>
    <property type="match status" value="1"/>
</dbReference>
<gene>
    <name evidence="2" type="ORF">FRC96_04765</name>
</gene>
<evidence type="ECO:0000313" key="3">
    <source>
        <dbReference type="Proteomes" id="UP000321046"/>
    </source>
</evidence>
<comment type="caution">
    <text evidence="2">The sequence shown here is derived from an EMBL/GenBank/DDBJ whole genome shotgun (WGS) entry which is preliminary data.</text>
</comment>
<sequence>MRGMKWLVVGMLALGSVACKKTEIATDEAAEASDEAGGEEAAGDEAAGEAPAPAAEAAGEEAAVPPPEPPEDLKAAGERLEGGHDPAQPVSVEEFRPKLVESLCLAYDSCGNMELKSAVAGTFFMAGMSMASQSPEALEKFRGLMGRIEEANLPMPRREDCVELFEIVTEETGVDGESLAASVAAGRVAYDAAQAGKCMGQLGTQSEVCGEYRPMGEEPDMQRLQAMMMQAGPIMEAHYKPCQTMFEGKVATGESCSFDYECADQRTTCMGEEGKKTCQEVAMMPPGGMPGGGMPGGGMPGGPAPGGPAPGGAPGAP</sequence>
<feature type="compositionally biased region" description="Low complexity" evidence="1">
    <location>
        <begin position="48"/>
        <end position="63"/>
    </location>
</feature>
<feature type="region of interest" description="Disordered" evidence="1">
    <location>
        <begin position="287"/>
        <end position="317"/>
    </location>
</feature>
<feature type="compositionally biased region" description="Gly residues" evidence="1">
    <location>
        <begin position="289"/>
        <end position="301"/>
    </location>
</feature>
<dbReference type="AlphaFoldDB" id="A0A5C6XDF8"/>
<dbReference type="Proteomes" id="UP000321046">
    <property type="component" value="Unassembled WGS sequence"/>
</dbReference>
<accession>A0A5C6XDF8</accession>
<evidence type="ECO:0000256" key="1">
    <source>
        <dbReference type="SAM" id="MobiDB-lite"/>
    </source>
</evidence>
<dbReference type="EMBL" id="VOSL01000021">
    <property type="protein sequence ID" value="TXD41178.1"/>
    <property type="molecule type" value="Genomic_DNA"/>
</dbReference>
<feature type="region of interest" description="Disordered" evidence="1">
    <location>
        <begin position="27"/>
        <end position="92"/>
    </location>
</feature>
<evidence type="ECO:0000313" key="2">
    <source>
        <dbReference type="EMBL" id="TXD41178.1"/>
    </source>
</evidence>
<name>A0A5C6XDF8_9DELT</name>
<proteinExistence type="predicted"/>
<organism evidence="2 3">
    <name type="scientific">Lujinxingia vulgaris</name>
    <dbReference type="NCBI Taxonomy" id="2600176"/>
    <lineage>
        <taxon>Bacteria</taxon>
        <taxon>Deltaproteobacteria</taxon>
        <taxon>Bradymonadales</taxon>
        <taxon>Lujinxingiaceae</taxon>
        <taxon>Lujinxingia</taxon>
    </lineage>
</organism>
<feature type="compositionally biased region" description="Acidic residues" evidence="1">
    <location>
        <begin position="27"/>
        <end position="47"/>
    </location>
</feature>
<feature type="compositionally biased region" description="Basic and acidic residues" evidence="1">
    <location>
        <begin position="71"/>
        <end position="84"/>
    </location>
</feature>